<sequence length="419" mass="47743">MYSLERNTPRCRIFWLDGKKFKTNLFLLFFELPLRRETATKTALLAEVLREGSKAYPDARRIATAAEEMYGALWDISIVKKGEKQLLVFSLETAKAVDTEESIGFLKALSSEPLVDHLGFPEAVVNRRKEIMARKLAALKDDKQDYARRRCLQEAAKGTPLEISADGYEEDLDEIDGKTLYDYYCKIIEHAPVKIFFCGDEGEKRKLTVFRKIFQGGEPLESLREVEQSTRQEPVFVRENTPMEQARLLLAFDTKAEWGKRSYGTMLVLNQLFGGDPDSLLFQNLRERDGLCYDIKSFSYPLTGLLFVQTGINVQDAKKSAKGILHELEKLGQDVVEEKKLEQAKTALLRQYRTIADQPWAMADFSVEQVLGEGERGLEPFLRRIRNVTAEEVSRMANKAVLKAIYLLSGQEVAKDEGK</sequence>
<evidence type="ECO:0000313" key="5">
    <source>
        <dbReference type="Proteomes" id="UP000184204"/>
    </source>
</evidence>
<dbReference type="PANTHER" id="PTHR11851:SF186">
    <property type="entry name" value="INACTIVE METALLOPROTEASE YMFF-RELATED"/>
    <property type="match status" value="1"/>
</dbReference>
<evidence type="ECO:0000313" key="4">
    <source>
        <dbReference type="Proteomes" id="UP000068026"/>
    </source>
</evidence>
<dbReference type="OrthoDB" id="9762085at2"/>
<dbReference type="PANTHER" id="PTHR11851">
    <property type="entry name" value="METALLOPROTEASE"/>
    <property type="match status" value="1"/>
</dbReference>
<keyword evidence="4" id="KW-1185">Reference proteome</keyword>
<organism evidence="3 5">
    <name type="scientific">Anaerotignum propionicum DSM 1682</name>
    <dbReference type="NCBI Taxonomy" id="991789"/>
    <lineage>
        <taxon>Bacteria</taxon>
        <taxon>Bacillati</taxon>
        <taxon>Bacillota</taxon>
        <taxon>Clostridia</taxon>
        <taxon>Lachnospirales</taxon>
        <taxon>Anaerotignaceae</taxon>
        <taxon>Anaerotignum</taxon>
    </lineage>
</organism>
<dbReference type="SUPFAM" id="SSF63411">
    <property type="entry name" value="LuxS/MPP-like metallohydrolase"/>
    <property type="match status" value="2"/>
</dbReference>
<reference evidence="5" key="3">
    <citation type="submission" date="2016-11" db="EMBL/GenBank/DDBJ databases">
        <authorList>
            <person name="Jaros S."/>
            <person name="Januszkiewicz K."/>
            <person name="Wedrychowicz H."/>
        </authorList>
    </citation>
    <scope>NUCLEOTIDE SEQUENCE [LARGE SCALE GENOMIC DNA]</scope>
    <source>
        <strain evidence="5">DSM 1682</strain>
    </source>
</reference>
<dbReference type="EMBL" id="CP014223">
    <property type="protein sequence ID" value="AMJ40018.1"/>
    <property type="molecule type" value="Genomic_DNA"/>
</dbReference>
<accession>A0A110A745</accession>
<dbReference type="InterPro" id="IPR007863">
    <property type="entry name" value="Peptidase_M16_C"/>
</dbReference>
<dbReference type="AlphaFoldDB" id="A0A110A745"/>
<dbReference type="NCBIfam" id="NF047422">
    <property type="entry name" value="YfmF_fam"/>
    <property type="match status" value="1"/>
</dbReference>
<dbReference type="RefSeq" id="WP_066047293.1">
    <property type="nucleotide sequence ID" value="NZ_CP014223.1"/>
</dbReference>
<dbReference type="Proteomes" id="UP000184204">
    <property type="component" value="Unassembled WGS sequence"/>
</dbReference>
<dbReference type="InterPro" id="IPR011249">
    <property type="entry name" value="Metalloenz_LuxS/M16"/>
</dbReference>
<dbReference type="Gene3D" id="3.30.830.10">
    <property type="entry name" value="Metalloenzyme, LuxS/M16 peptidase-like"/>
    <property type="match status" value="2"/>
</dbReference>
<gene>
    <name evidence="2" type="ORF">CPRO_04090</name>
    <name evidence="3" type="ORF">SAMN02745151_01793</name>
</gene>
<reference evidence="4" key="2">
    <citation type="submission" date="2016-01" db="EMBL/GenBank/DDBJ databases">
        <authorList>
            <person name="Poehlein A."/>
            <person name="Schlien K."/>
            <person name="Gottschalk G."/>
            <person name="Buckel W."/>
            <person name="Daniel R."/>
        </authorList>
    </citation>
    <scope>NUCLEOTIDE SEQUENCE [LARGE SCALE GENOMIC DNA]</scope>
    <source>
        <strain evidence="4">X2</strain>
    </source>
</reference>
<dbReference type="KEGG" id="cpro:CPRO_04090"/>
<name>A0A110A745_ANAPI</name>
<evidence type="ECO:0000259" key="1">
    <source>
        <dbReference type="Pfam" id="PF05193"/>
    </source>
</evidence>
<reference evidence="2 4" key="1">
    <citation type="journal article" date="2016" name="Genome Announc.">
        <title>Complete Genome Sequence of the Amino Acid-Fermenting Clostridium propionicum X2 (DSM 1682).</title>
        <authorList>
            <person name="Poehlein A."/>
            <person name="Schlien K."/>
            <person name="Chowdhury N.P."/>
            <person name="Gottschalk G."/>
            <person name="Buckel W."/>
            <person name="Daniel R."/>
        </authorList>
    </citation>
    <scope>NUCLEOTIDE SEQUENCE [LARGE SCALE GENOMIC DNA]</scope>
    <source>
        <strain evidence="2 4">X2</strain>
    </source>
</reference>
<dbReference type="Proteomes" id="UP000068026">
    <property type="component" value="Chromosome"/>
</dbReference>
<evidence type="ECO:0000313" key="3">
    <source>
        <dbReference type="EMBL" id="SHE78747.1"/>
    </source>
</evidence>
<reference evidence="3" key="4">
    <citation type="submission" date="2016-11" db="EMBL/GenBank/DDBJ databases">
        <authorList>
            <person name="Varghese N."/>
            <person name="Submissions S."/>
        </authorList>
    </citation>
    <scope>NUCLEOTIDE SEQUENCE</scope>
    <source>
        <strain evidence="3">DSM 1682</strain>
    </source>
</reference>
<dbReference type="GO" id="GO:0046872">
    <property type="term" value="F:metal ion binding"/>
    <property type="evidence" value="ECO:0007669"/>
    <property type="project" value="InterPro"/>
</dbReference>
<protein>
    <submittedName>
        <fullName evidence="2">Peptidase M16 inactive domain protein</fullName>
    </submittedName>
    <submittedName>
        <fullName evidence="3">Predicted Zn-dependent peptidase</fullName>
    </submittedName>
</protein>
<dbReference type="Pfam" id="PF05193">
    <property type="entry name" value="Peptidase_M16_C"/>
    <property type="match status" value="1"/>
</dbReference>
<evidence type="ECO:0000313" key="2">
    <source>
        <dbReference type="EMBL" id="AMJ40018.1"/>
    </source>
</evidence>
<proteinExistence type="predicted"/>
<dbReference type="InterPro" id="IPR050361">
    <property type="entry name" value="MPP/UQCRC_Complex"/>
</dbReference>
<feature type="domain" description="Peptidase M16 C-terminal" evidence="1">
    <location>
        <begin position="178"/>
        <end position="348"/>
    </location>
</feature>
<dbReference type="EMBL" id="FQUA01000007">
    <property type="protein sequence ID" value="SHE78747.1"/>
    <property type="molecule type" value="Genomic_DNA"/>
</dbReference>